<dbReference type="AlphaFoldDB" id="A0A6J8F0T1"/>
<gene>
    <name evidence="2" type="ORF">MCOR_58226</name>
</gene>
<keyword evidence="3" id="KW-1185">Reference proteome</keyword>
<dbReference type="OrthoDB" id="10066958at2759"/>
<protein>
    <submittedName>
        <fullName evidence="2">Uncharacterized protein</fullName>
    </submittedName>
</protein>
<dbReference type="Proteomes" id="UP000507470">
    <property type="component" value="Unassembled WGS sequence"/>
</dbReference>
<proteinExistence type="predicted"/>
<feature type="coiled-coil region" evidence="1">
    <location>
        <begin position="33"/>
        <end position="111"/>
    </location>
</feature>
<name>A0A6J8F0T1_MYTCO</name>
<evidence type="ECO:0000313" key="3">
    <source>
        <dbReference type="Proteomes" id="UP000507470"/>
    </source>
</evidence>
<organism evidence="2 3">
    <name type="scientific">Mytilus coruscus</name>
    <name type="common">Sea mussel</name>
    <dbReference type="NCBI Taxonomy" id="42192"/>
    <lineage>
        <taxon>Eukaryota</taxon>
        <taxon>Metazoa</taxon>
        <taxon>Spiralia</taxon>
        <taxon>Lophotrochozoa</taxon>
        <taxon>Mollusca</taxon>
        <taxon>Bivalvia</taxon>
        <taxon>Autobranchia</taxon>
        <taxon>Pteriomorphia</taxon>
        <taxon>Mytilida</taxon>
        <taxon>Mytiloidea</taxon>
        <taxon>Mytilidae</taxon>
        <taxon>Mytilinae</taxon>
        <taxon>Mytilus</taxon>
    </lineage>
</organism>
<dbReference type="EMBL" id="CACVKT020010433">
    <property type="protein sequence ID" value="CAC5426528.1"/>
    <property type="molecule type" value="Genomic_DNA"/>
</dbReference>
<evidence type="ECO:0000256" key="1">
    <source>
        <dbReference type="SAM" id="Coils"/>
    </source>
</evidence>
<accession>A0A6J8F0T1</accession>
<keyword evidence="1" id="KW-0175">Coiled coil</keyword>
<reference evidence="2 3" key="1">
    <citation type="submission" date="2020-06" db="EMBL/GenBank/DDBJ databases">
        <authorList>
            <person name="Li R."/>
            <person name="Bekaert M."/>
        </authorList>
    </citation>
    <scope>NUCLEOTIDE SEQUENCE [LARGE SCALE GENOMIC DNA]</scope>
    <source>
        <strain evidence="3">wild</strain>
    </source>
</reference>
<evidence type="ECO:0000313" key="2">
    <source>
        <dbReference type="EMBL" id="CAC5426528.1"/>
    </source>
</evidence>
<sequence>MGLQVLEEVVKTSELSSQFDDMKQSLRDIGSNIERIKINREENLKRIQEQQNKFQCEIKQVRQQINSHLDQLEKQAIDNLKSTEDKVKCQIEMLLSKLSNTRKEVEDLENIISAMSSYASDLQRFLGKKQIESKVSKSEKYIRSLLEDGSLQQVTLNCSIESNVYGILSSISSFCTISTQTSNSNILLTTEKKNKLIL</sequence>